<reference evidence="2" key="1">
    <citation type="submission" date="2021-02" db="EMBL/GenBank/DDBJ databases">
        <authorList>
            <person name="Nowell W R."/>
        </authorList>
    </citation>
    <scope>NUCLEOTIDE SEQUENCE</scope>
</reference>
<keyword evidence="1" id="KW-0472">Membrane</keyword>
<comment type="caution">
    <text evidence="2">The sequence shown here is derived from an EMBL/GenBank/DDBJ whole genome shotgun (WGS) entry which is preliminary data.</text>
</comment>
<dbReference type="PANTHER" id="PTHR11360:SF251">
    <property type="entry name" value="MAJOR FACILITATOR SUPERFAMILY (MFS) PROFILE DOMAIN-CONTAINING PROTEIN"/>
    <property type="match status" value="1"/>
</dbReference>
<protein>
    <recommendedName>
        <fullName evidence="4">Major facilitator superfamily (MFS) profile domain-containing protein</fullName>
    </recommendedName>
</protein>
<evidence type="ECO:0008006" key="4">
    <source>
        <dbReference type="Google" id="ProtNLM"/>
    </source>
</evidence>
<dbReference type="GO" id="GO:0022857">
    <property type="term" value="F:transmembrane transporter activity"/>
    <property type="evidence" value="ECO:0007669"/>
    <property type="project" value="InterPro"/>
</dbReference>
<dbReference type="InterPro" id="IPR011701">
    <property type="entry name" value="MFS"/>
</dbReference>
<feature type="transmembrane region" description="Helical" evidence="1">
    <location>
        <begin position="253"/>
        <end position="276"/>
    </location>
</feature>
<dbReference type="Pfam" id="PF07690">
    <property type="entry name" value="MFS_1"/>
    <property type="match status" value="1"/>
</dbReference>
<accession>A0A816KYG2</accession>
<dbReference type="Gene3D" id="1.20.1250.20">
    <property type="entry name" value="MFS general substrate transporter like domains"/>
    <property type="match status" value="2"/>
</dbReference>
<keyword evidence="1" id="KW-0812">Transmembrane</keyword>
<evidence type="ECO:0000313" key="3">
    <source>
        <dbReference type="Proteomes" id="UP000663824"/>
    </source>
</evidence>
<dbReference type="EMBL" id="CAJNRE010000152">
    <property type="protein sequence ID" value="CAF1922493.1"/>
    <property type="molecule type" value="Genomic_DNA"/>
</dbReference>
<feature type="transmembrane region" description="Helical" evidence="1">
    <location>
        <begin position="64"/>
        <end position="85"/>
    </location>
</feature>
<dbReference type="PANTHER" id="PTHR11360">
    <property type="entry name" value="MONOCARBOXYLATE TRANSPORTER"/>
    <property type="match status" value="1"/>
</dbReference>
<gene>
    <name evidence="2" type="ORF">MBJ925_LOCUS2362</name>
</gene>
<feature type="transmembrane region" description="Helical" evidence="1">
    <location>
        <begin position="165"/>
        <end position="184"/>
    </location>
</feature>
<dbReference type="InterPro" id="IPR050327">
    <property type="entry name" value="Proton-linked_MCT"/>
</dbReference>
<sequence length="305" mass="34040">MDVDVAAIQFNASEDINTLGNHYSVSLVAATFLSRIIFIGFSWSYGTVMTQFKKQKAMISNTELSWIGSIGQSFGGFLASLILFLARRYGYQILFILSLIICVISLLASSTIDNLHWILLTYSIPYGFANSAIFILGTLVCGLYYPHSYLKYLGISPARVDLWFSLHGLFDALSRLLIPLLIHLYPINIMYLFLICVFTGFIFLIIIFGLLYTSINALAVLPIILFIFTSVVTASLQYTVSTQLFEKDQIEHGYVYHVIITSLGLIIGPVVGGLVIDITGTYKSIILTSIVFLFISFTIYHLVLP</sequence>
<feature type="transmembrane region" description="Helical" evidence="1">
    <location>
        <begin position="91"/>
        <end position="112"/>
    </location>
</feature>
<dbReference type="InterPro" id="IPR036259">
    <property type="entry name" value="MFS_trans_sf"/>
</dbReference>
<dbReference type="AlphaFoldDB" id="A0A816KYG2"/>
<dbReference type="Proteomes" id="UP000663824">
    <property type="component" value="Unassembled WGS sequence"/>
</dbReference>
<feature type="transmembrane region" description="Helical" evidence="1">
    <location>
        <begin position="191"/>
        <end position="212"/>
    </location>
</feature>
<proteinExistence type="predicted"/>
<keyword evidence="1" id="KW-1133">Transmembrane helix</keyword>
<dbReference type="SUPFAM" id="SSF103473">
    <property type="entry name" value="MFS general substrate transporter"/>
    <property type="match status" value="2"/>
</dbReference>
<evidence type="ECO:0000313" key="2">
    <source>
        <dbReference type="EMBL" id="CAF1922493.1"/>
    </source>
</evidence>
<feature type="transmembrane region" description="Helical" evidence="1">
    <location>
        <begin position="282"/>
        <end position="303"/>
    </location>
</feature>
<feature type="transmembrane region" description="Helical" evidence="1">
    <location>
        <begin position="124"/>
        <end position="145"/>
    </location>
</feature>
<evidence type="ECO:0000256" key="1">
    <source>
        <dbReference type="SAM" id="Phobius"/>
    </source>
</evidence>
<name>A0A816KYG2_9BILA</name>
<organism evidence="2 3">
    <name type="scientific">Rotaria magnacalcarata</name>
    <dbReference type="NCBI Taxonomy" id="392030"/>
    <lineage>
        <taxon>Eukaryota</taxon>
        <taxon>Metazoa</taxon>
        <taxon>Spiralia</taxon>
        <taxon>Gnathifera</taxon>
        <taxon>Rotifera</taxon>
        <taxon>Eurotatoria</taxon>
        <taxon>Bdelloidea</taxon>
        <taxon>Philodinida</taxon>
        <taxon>Philodinidae</taxon>
        <taxon>Rotaria</taxon>
    </lineage>
</organism>
<feature type="transmembrane region" description="Helical" evidence="1">
    <location>
        <begin position="23"/>
        <end position="43"/>
    </location>
</feature>
<feature type="transmembrane region" description="Helical" evidence="1">
    <location>
        <begin position="218"/>
        <end position="241"/>
    </location>
</feature>